<feature type="compositionally biased region" description="Basic and acidic residues" evidence="1">
    <location>
        <begin position="38"/>
        <end position="59"/>
    </location>
</feature>
<dbReference type="Proteomes" id="UP000694865">
    <property type="component" value="Unplaced"/>
</dbReference>
<dbReference type="PANTHER" id="PTHR19871:SF14">
    <property type="entry name" value="DUF4062 DOMAIN-CONTAINING PROTEIN"/>
    <property type="match status" value="1"/>
</dbReference>
<evidence type="ECO:0000313" key="3">
    <source>
        <dbReference type="Proteomes" id="UP000694865"/>
    </source>
</evidence>
<proteinExistence type="predicted"/>
<dbReference type="GeneID" id="102808924"/>
<dbReference type="CDD" id="cd00195">
    <property type="entry name" value="UBCc_UEV"/>
    <property type="match status" value="1"/>
</dbReference>
<name>A0ABM0MNE4_SACKO</name>
<dbReference type="InterPro" id="IPR000608">
    <property type="entry name" value="UBC"/>
</dbReference>
<feature type="region of interest" description="Disordered" evidence="1">
    <location>
        <begin position="37"/>
        <end position="59"/>
    </location>
</feature>
<dbReference type="SUPFAM" id="SSF52540">
    <property type="entry name" value="P-loop containing nucleoside triphosphate hydrolases"/>
    <property type="match status" value="1"/>
</dbReference>
<evidence type="ECO:0000259" key="2">
    <source>
        <dbReference type="PROSITE" id="PS50127"/>
    </source>
</evidence>
<dbReference type="InterPro" id="IPR016135">
    <property type="entry name" value="UBQ-conjugating_enzyme/RWD"/>
</dbReference>
<protein>
    <submittedName>
        <fullName evidence="4">Uncharacterized protein LOC102808924</fullName>
    </submittedName>
</protein>
<gene>
    <name evidence="4" type="primary">LOC102808924</name>
</gene>
<reference evidence="4" key="1">
    <citation type="submission" date="2025-08" db="UniProtKB">
        <authorList>
            <consortium name="RefSeq"/>
        </authorList>
    </citation>
    <scope>IDENTIFICATION</scope>
    <source>
        <tissue evidence="4">Testes</tissue>
    </source>
</reference>
<dbReference type="InterPro" id="IPR027417">
    <property type="entry name" value="P-loop_NTPase"/>
</dbReference>
<organism evidence="3 4">
    <name type="scientific">Saccoglossus kowalevskii</name>
    <name type="common">Acorn worm</name>
    <dbReference type="NCBI Taxonomy" id="10224"/>
    <lineage>
        <taxon>Eukaryota</taxon>
        <taxon>Metazoa</taxon>
        <taxon>Hemichordata</taxon>
        <taxon>Enteropneusta</taxon>
        <taxon>Harrimaniidae</taxon>
        <taxon>Saccoglossus</taxon>
    </lineage>
</organism>
<dbReference type="SUPFAM" id="SSF54495">
    <property type="entry name" value="UBC-like"/>
    <property type="match status" value="1"/>
</dbReference>
<dbReference type="Gene3D" id="3.10.110.10">
    <property type="entry name" value="Ubiquitin Conjugating Enzyme"/>
    <property type="match status" value="1"/>
</dbReference>
<dbReference type="PROSITE" id="PS50127">
    <property type="entry name" value="UBC_2"/>
    <property type="match status" value="1"/>
</dbReference>
<dbReference type="InterPro" id="IPR052752">
    <property type="entry name" value="NACHT-WD_repeat"/>
</dbReference>
<accession>A0ABM0MNE4</accession>
<evidence type="ECO:0000313" key="4">
    <source>
        <dbReference type="RefSeq" id="XP_006821535.1"/>
    </source>
</evidence>
<evidence type="ECO:0000256" key="1">
    <source>
        <dbReference type="SAM" id="MobiDB-lite"/>
    </source>
</evidence>
<dbReference type="PANTHER" id="PTHR19871">
    <property type="entry name" value="BETA TRANSDUCIN-RELATED PROTEIN"/>
    <property type="match status" value="1"/>
</dbReference>
<dbReference type="RefSeq" id="XP_006821535.1">
    <property type="nucleotide sequence ID" value="XM_006821472.1"/>
</dbReference>
<feature type="non-terminal residue" evidence="4">
    <location>
        <position position="288"/>
    </location>
</feature>
<keyword evidence="3" id="KW-1185">Reference proteome</keyword>
<sequence>MDPNRRQRKVLPQRPFYALPPEQESCTEIVNKARKTIKTKEHRGTNTRTPDRANRIQGTDHHSMPLDFVLTGAGMGIKPERLPPVGTRAPSTATPDVPKETATLQTLLKDHIHSMETILHKSRGATGSRDGDAKKTFLTERYEQILNGDFEGDIPNIAKVVRIFLSSTFTDTTEERNCIMFRAVPKLKRFCQERGYEFQRIENYVRGEIRQPLVVYGPSGCGKTSIVAMAATKTRQWLGGKCNVVLRLKKELTAVQRSPPFGITVYLPDDNLHVWNAEIKGPAGSLYE</sequence>
<feature type="domain" description="UBC core" evidence="2">
    <location>
        <begin position="243"/>
        <end position="288"/>
    </location>
</feature>